<dbReference type="Pfam" id="PF02416">
    <property type="entry name" value="TatA_B_E"/>
    <property type="match status" value="1"/>
</dbReference>
<dbReference type="InterPro" id="IPR003369">
    <property type="entry name" value="TatA/B/E"/>
</dbReference>
<evidence type="ECO:0000256" key="2">
    <source>
        <dbReference type="ARBA" id="ARBA00022448"/>
    </source>
</evidence>
<dbReference type="GO" id="GO:0033281">
    <property type="term" value="C:TAT protein transport complex"/>
    <property type="evidence" value="ECO:0007669"/>
    <property type="project" value="UniProtKB-UniRule"/>
</dbReference>
<evidence type="ECO:0000256" key="9">
    <source>
        <dbReference type="HAMAP-Rule" id="MF_00236"/>
    </source>
</evidence>
<dbReference type="GO" id="GO:0006886">
    <property type="term" value="P:intracellular protein transport"/>
    <property type="evidence" value="ECO:0007669"/>
    <property type="project" value="UniProtKB-ARBA"/>
</dbReference>
<sequence length="170" mass="17895">MNFFGMGPMEIAVILVIALIIFGPGKLPEIGAAIGRSIRDFRAATRELTSEFEETIREVETTATEVKGTAREVGETTRTALVEAQSVTRSALAEPKADQAPAPATAPANPEVPTVTVDYTPEDPVRPEASNGQRPVVKAPTKDDPLADLAAFGTLLDETAPPQKPGTGSD</sequence>
<evidence type="ECO:0000256" key="1">
    <source>
        <dbReference type="ARBA" id="ARBA00004167"/>
    </source>
</evidence>
<dbReference type="Gene3D" id="1.20.5.3310">
    <property type="match status" value="1"/>
</dbReference>
<name>A0A7C2WCP8_9BACT</name>
<keyword evidence="6 9" id="KW-0811">Translocation</keyword>
<evidence type="ECO:0000313" key="11">
    <source>
        <dbReference type="EMBL" id="HEX69770.1"/>
    </source>
</evidence>
<comment type="similarity">
    <text evidence="9">Belongs to the TatA/E family.</text>
</comment>
<gene>
    <name evidence="9 11" type="primary">tatA</name>
    <name evidence="11" type="ORF">ENP13_00785</name>
</gene>
<organism evidence="11">
    <name type="scientific">Thermorudis sp</name>
    <dbReference type="NCBI Taxonomy" id="1969470"/>
    <lineage>
        <taxon>Bacteria</taxon>
        <taxon>Pseudomonadati</taxon>
        <taxon>Thermomicrobiota</taxon>
        <taxon>Thermomicrobia</taxon>
        <taxon>Thermomicrobia incertae sedis</taxon>
        <taxon>Thermorudis</taxon>
    </lineage>
</organism>
<dbReference type="EMBL" id="DSID01000064">
    <property type="protein sequence ID" value="HEX69770.1"/>
    <property type="molecule type" value="Genomic_DNA"/>
</dbReference>
<keyword evidence="9" id="KW-1003">Cell membrane</keyword>
<dbReference type="PRINTS" id="PR01506">
    <property type="entry name" value="TATBPROTEIN"/>
</dbReference>
<keyword evidence="3 9" id="KW-0812">Transmembrane</keyword>
<evidence type="ECO:0000256" key="5">
    <source>
        <dbReference type="ARBA" id="ARBA00022989"/>
    </source>
</evidence>
<dbReference type="HAMAP" id="MF_00236">
    <property type="entry name" value="TatA_E"/>
    <property type="match status" value="1"/>
</dbReference>
<dbReference type="PANTHER" id="PTHR33162">
    <property type="entry name" value="SEC-INDEPENDENT PROTEIN TRANSLOCASE PROTEIN TATA, CHLOROPLASTIC"/>
    <property type="match status" value="1"/>
</dbReference>
<comment type="subunit">
    <text evidence="9">Forms a complex with TatC.</text>
</comment>
<comment type="caution">
    <text evidence="11">The sequence shown here is derived from an EMBL/GenBank/DDBJ whole genome shotgun (WGS) entry which is preliminary data.</text>
</comment>
<dbReference type="NCBIfam" id="NF011430">
    <property type="entry name" value="PRK14861.1"/>
    <property type="match status" value="1"/>
</dbReference>
<reference evidence="11" key="1">
    <citation type="journal article" date="2020" name="mSystems">
        <title>Genome- and Community-Level Interaction Insights into Carbon Utilization and Element Cycling Functions of Hydrothermarchaeota in Hydrothermal Sediment.</title>
        <authorList>
            <person name="Zhou Z."/>
            <person name="Liu Y."/>
            <person name="Xu W."/>
            <person name="Pan J."/>
            <person name="Luo Z.H."/>
            <person name="Li M."/>
        </authorList>
    </citation>
    <scope>NUCLEOTIDE SEQUENCE [LARGE SCALE GENOMIC DNA]</scope>
    <source>
        <strain evidence="11">SpSt-192</strain>
    </source>
</reference>
<dbReference type="GO" id="GO:0043953">
    <property type="term" value="P:protein transport by the Tat complex"/>
    <property type="evidence" value="ECO:0007669"/>
    <property type="project" value="UniProtKB-UniRule"/>
</dbReference>
<comment type="function">
    <text evidence="8">Part of the twin-arginine translocation (Tat) system that transports large folded proteins containing a characteristic twin-arginine motif in their signal peptide across the thylakoid membrane. Involved in delta pH-dependent protein transport required for chloroplast development, especially thylakoid membrane formation. TATC and TATB mediate precursor recognition, whereas TATA facilitates translocation.</text>
</comment>
<dbReference type="AlphaFoldDB" id="A0A7C2WCP8"/>
<keyword evidence="2 9" id="KW-0813">Transport</keyword>
<evidence type="ECO:0000256" key="7">
    <source>
        <dbReference type="ARBA" id="ARBA00023136"/>
    </source>
</evidence>
<dbReference type="InterPro" id="IPR006312">
    <property type="entry name" value="TatA/E"/>
</dbReference>
<evidence type="ECO:0000256" key="4">
    <source>
        <dbReference type="ARBA" id="ARBA00022927"/>
    </source>
</evidence>
<comment type="function">
    <text evidence="9">Part of the twin-arginine translocation (Tat) system that transports large folded proteins containing a characteristic twin-arginine motif in their signal peptide across membranes. TatA could form the protein-conducting channel of the Tat system.</text>
</comment>
<keyword evidence="5 9" id="KW-1133">Transmembrane helix</keyword>
<comment type="subcellular location">
    <subcellularLocation>
        <location evidence="9">Cell membrane</location>
        <topology evidence="9">Single-pass membrane protein</topology>
    </subcellularLocation>
    <subcellularLocation>
        <location evidence="1">Membrane</location>
        <topology evidence="1">Single-pass membrane protein</topology>
    </subcellularLocation>
</comment>
<evidence type="ECO:0000256" key="3">
    <source>
        <dbReference type="ARBA" id="ARBA00022692"/>
    </source>
</evidence>
<keyword evidence="7 9" id="KW-0472">Membrane</keyword>
<dbReference type="PANTHER" id="PTHR33162:SF1">
    <property type="entry name" value="SEC-INDEPENDENT PROTEIN TRANSLOCASE PROTEIN TATA, CHLOROPLASTIC"/>
    <property type="match status" value="1"/>
</dbReference>
<evidence type="ECO:0000256" key="10">
    <source>
        <dbReference type="SAM" id="MobiDB-lite"/>
    </source>
</evidence>
<feature type="compositionally biased region" description="Low complexity" evidence="10">
    <location>
        <begin position="100"/>
        <end position="117"/>
    </location>
</feature>
<dbReference type="GO" id="GO:0008320">
    <property type="term" value="F:protein transmembrane transporter activity"/>
    <property type="evidence" value="ECO:0007669"/>
    <property type="project" value="UniProtKB-UniRule"/>
</dbReference>
<evidence type="ECO:0000256" key="6">
    <source>
        <dbReference type="ARBA" id="ARBA00023010"/>
    </source>
</evidence>
<protein>
    <recommendedName>
        <fullName evidence="9">Sec-independent protein translocase protein TatA</fullName>
    </recommendedName>
</protein>
<keyword evidence="4 9" id="KW-0653">Protein transport</keyword>
<accession>A0A7C2WCP8</accession>
<dbReference type="NCBIfam" id="TIGR01411">
    <property type="entry name" value="tatAE"/>
    <property type="match status" value="1"/>
</dbReference>
<proteinExistence type="inferred from homology"/>
<feature type="region of interest" description="Disordered" evidence="10">
    <location>
        <begin position="88"/>
        <end position="170"/>
    </location>
</feature>
<evidence type="ECO:0000256" key="8">
    <source>
        <dbReference type="ARBA" id="ARBA00025340"/>
    </source>
</evidence>